<sequence>MIYNEVSNKEQLQTLITSTLERTESLILSPNELNDIYDSLINTN</sequence>
<organism evidence="1 2">
    <name type="scientific">Mycoplasmopsis edwardii</name>
    <dbReference type="NCBI Taxonomy" id="53558"/>
    <lineage>
        <taxon>Bacteria</taxon>
        <taxon>Bacillati</taxon>
        <taxon>Mycoplasmatota</taxon>
        <taxon>Mycoplasmoidales</taxon>
        <taxon>Metamycoplasmataceae</taxon>
        <taxon>Mycoplasmopsis</taxon>
    </lineage>
</organism>
<evidence type="ECO:0000313" key="1">
    <source>
        <dbReference type="EMBL" id="SYV97670.1"/>
    </source>
</evidence>
<reference evidence="2" key="1">
    <citation type="submission" date="2018-06" db="EMBL/GenBank/DDBJ databases">
        <authorList>
            <consortium name="Pathogen Informatics"/>
        </authorList>
    </citation>
    <scope>NUCLEOTIDE SEQUENCE [LARGE SCALE GENOMIC DNA]</scope>
    <source>
        <strain evidence="2">NCTC10132</strain>
    </source>
</reference>
<evidence type="ECO:0000313" key="2">
    <source>
        <dbReference type="Proteomes" id="UP000257559"/>
    </source>
</evidence>
<protein>
    <submittedName>
        <fullName evidence="1">Uncharacterized protein</fullName>
    </submittedName>
</protein>
<dbReference type="Proteomes" id="UP000257559">
    <property type="component" value="Chromosome"/>
</dbReference>
<dbReference type="RefSeq" id="WP_268876952.1">
    <property type="nucleotide sequence ID" value="NZ_LS991951.1"/>
</dbReference>
<dbReference type="AlphaFoldDB" id="A0A3B0PPQ5"/>
<name>A0A3B0PPQ5_9BACT</name>
<keyword evidence="2" id="KW-1185">Reference proteome</keyword>
<gene>
    <name evidence="1" type="ORF">NCTC10132_01037</name>
</gene>
<accession>A0A3B0PPQ5</accession>
<dbReference type="KEGG" id="medw:NCTC10132_01037"/>
<proteinExistence type="predicted"/>
<dbReference type="EMBL" id="LS991951">
    <property type="protein sequence ID" value="SYV97670.1"/>
    <property type="molecule type" value="Genomic_DNA"/>
</dbReference>